<evidence type="ECO:0000256" key="1">
    <source>
        <dbReference type="ARBA" id="ARBA00022603"/>
    </source>
</evidence>
<dbReference type="InterPro" id="IPR019874">
    <property type="entry name" value="RF_methyltr_PrmC"/>
</dbReference>
<dbReference type="InterPro" id="IPR007848">
    <property type="entry name" value="Small_mtfrase_dom"/>
</dbReference>
<dbReference type="InterPro" id="IPR040758">
    <property type="entry name" value="PrmC_N"/>
</dbReference>
<dbReference type="HAMAP" id="MF_02126">
    <property type="entry name" value="RF_methyltr_PrmC"/>
    <property type="match status" value="1"/>
</dbReference>
<dbReference type="InterPro" id="IPR002052">
    <property type="entry name" value="DNA_methylase_N6_adenine_CS"/>
</dbReference>
<comment type="function">
    <text evidence="5">Methylates the class 1 translation termination release factors RF1/PrfA and RF2/PrfB on the glutamine residue of the universally conserved GGQ motif.</text>
</comment>
<keyword evidence="3 5" id="KW-0949">S-adenosyl-L-methionine</keyword>
<dbReference type="FunFam" id="3.40.50.150:FF:000053">
    <property type="entry name" value="Release factor glutamine methyltransferase"/>
    <property type="match status" value="1"/>
</dbReference>
<evidence type="ECO:0000256" key="5">
    <source>
        <dbReference type="HAMAP-Rule" id="MF_02126"/>
    </source>
</evidence>
<keyword evidence="1 5" id="KW-0489">Methyltransferase</keyword>
<dbReference type="GO" id="GO:0032259">
    <property type="term" value="P:methylation"/>
    <property type="evidence" value="ECO:0007669"/>
    <property type="project" value="UniProtKB-KW"/>
</dbReference>
<feature type="binding site" evidence="5">
    <location>
        <begin position="185"/>
        <end position="188"/>
    </location>
    <ligand>
        <name>substrate</name>
    </ligand>
</feature>
<feature type="domain" description="Release factor glutamine methyltransferase N-terminal" evidence="7">
    <location>
        <begin position="11"/>
        <end position="74"/>
    </location>
</feature>
<comment type="catalytic activity">
    <reaction evidence="4 5">
        <text>L-glutaminyl-[peptide chain release factor] + S-adenosyl-L-methionine = N(5)-methyl-L-glutaminyl-[peptide chain release factor] + S-adenosyl-L-homocysteine + H(+)</text>
        <dbReference type="Rhea" id="RHEA:42896"/>
        <dbReference type="Rhea" id="RHEA-COMP:10271"/>
        <dbReference type="Rhea" id="RHEA-COMP:10272"/>
        <dbReference type="ChEBI" id="CHEBI:15378"/>
        <dbReference type="ChEBI" id="CHEBI:30011"/>
        <dbReference type="ChEBI" id="CHEBI:57856"/>
        <dbReference type="ChEBI" id="CHEBI:59789"/>
        <dbReference type="ChEBI" id="CHEBI:61891"/>
        <dbReference type="EC" id="2.1.1.297"/>
    </reaction>
</comment>
<dbReference type="Gene3D" id="1.10.8.10">
    <property type="entry name" value="DNA helicase RuvA subunit, C-terminal domain"/>
    <property type="match status" value="1"/>
</dbReference>
<evidence type="ECO:0000256" key="4">
    <source>
        <dbReference type="ARBA" id="ARBA00048391"/>
    </source>
</evidence>
<reference evidence="8 9" key="1">
    <citation type="submission" date="2017-09" db="EMBL/GenBank/DDBJ databases">
        <authorList>
            <person name="Ehlers B."/>
            <person name="Leendertz F.H."/>
        </authorList>
    </citation>
    <scope>NUCLEOTIDE SEQUENCE [LARGE SCALE GENOMIC DNA]</scope>
    <source>
        <strain evidence="8 9">CGMCC 1.10978</strain>
    </source>
</reference>
<feature type="binding site" evidence="5">
    <location>
        <position position="185"/>
    </location>
    <ligand>
        <name>S-adenosyl-L-methionine</name>
        <dbReference type="ChEBI" id="CHEBI:59789"/>
    </ligand>
</feature>
<keyword evidence="9" id="KW-1185">Reference proteome</keyword>
<feature type="binding site" evidence="5">
    <location>
        <position position="170"/>
    </location>
    <ligand>
        <name>S-adenosyl-L-methionine</name>
        <dbReference type="ChEBI" id="CHEBI:59789"/>
    </ligand>
</feature>
<keyword evidence="2 5" id="KW-0808">Transferase</keyword>
<evidence type="ECO:0000259" key="7">
    <source>
        <dbReference type="Pfam" id="PF17827"/>
    </source>
</evidence>
<dbReference type="InterPro" id="IPR004556">
    <property type="entry name" value="HemK-like"/>
</dbReference>
<dbReference type="Proteomes" id="UP000219374">
    <property type="component" value="Unassembled WGS sequence"/>
</dbReference>
<dbReference type="InterPro" id="IPR029063">
    <property type="entry name" value="SAM-dependent_MTases_sf"/>
</dbReference>
<evidence type="ECO:0000256" key="3">
    <source>
        <dbReference type="ARBA" id="ARBA00022691"/>
    </source>
</evidence>
<dbReference type="PROSITE" id="PS00092">
    <property type="entry name" value="N6_MTASE"/>
    <property type="match status" value="1"/>
</dbReference>
<evidence type="ECO:0000256" key="2">
    <source>
        <dbReference type="ARBA" id="ARBA00022679"/>
    </source>
</evidence>
<dbReference type="CDD" id="cd02440">
    <property type="entry name" value="AdoMet_MTases"/>
    <property type="match status" value="1"/>
</dbReference>
<dbReference type="EC" id="2.1.1.297" evidence="5"/>
<dbReference type="SUPFAM" id="SSF53335">
    <property type="entry name" value="S-adenosyl-L-methionine-dependent methyltransferases"/>
    <property type="match status" value="1"/>
</dbReference>
<dbReference type="GO" id="GO:0102559">
    <property type="term" value="F:peptide chain release factor N(5)-glutamine methyltransferase activity"/>
    <property type="evidence" value="ECO:0007669"/>
    <property type="project" value="UniProtKB-EC"/>
</dbReference>
<organism evidence="8 9">
    <name type="scientific">Pseudoxanthomonas wuyuanensis</name>
    <dbReference type="NCBI Taxonomy" id="1073196"/>
    <lineage>
        <taxon>Bacteria</taxon>
        <taxon>Pseudomonadati</taxon>
        <taxon>Pseudomonadota</taxon>
        <taxon>Gammaproteobacteria</taxon>
        <taxon>Lysobacterales</taxon>
        <taxon>Lysobacteraceae</taxon>
        <taxon>Pseudoxanthomonas</taxon>
    </lineage>
</organism>
<dbReference type="NCBIfam" id="TIGR03534">
    <property type="entry name" value="RF_mod_PrmC"/>
    <property type="match status" value="1"/>
</dbReference>
<dbReference type="AlphaFoldDB" id="A0A286D7P3"/>
<feature type="domain" description="Methyltransferase small" evidence="6">
    <location>
        <begin position="111"/>
        <end position="195"/>
    </location>
</feature>
<evidence type="ECO:0000259" key="6">
    <source>
        <dbReference type="Pfam" id="PF05175"/>
    </source>
</evidence>
<dbReference type="RefSeq" id="WP_097121930.1">
    <property type="nucleotide sequence ID" value="NZ_OCND01000004.1"/>
</dbReference>
<dbReference type="InterPro" id="IPR050320">
    <property type="entry name" value="N5-glutamine_MTase"/>
</dbReference>
<comment type="similarity">
    <text evidence="5">Belongs to the protein N5-glutamine methyltransferase family. PrmC subfamily.</text>
</comment>
<dbReference type="Pfam" id="PF17827">
    <property type="entry name" value="PrmC_N"/>
    <property type="match status" value="1"/>
</dbReference>
<dbReference type="OrthoDB" id="9800643at2"/>
<dbReference type="EMBL" id="OCND01000004">
    <property type="protein sequence ID" value="SOD54665.1"/>
    <property type="molecule type" value="Genomic_DNA"/>
</dbReference>
<sequence>MTSFPASSLDQLLRQASDRIGRHEAEPLLLHALGRERAWLFMHGREPATAETAERFADLVARRAAGEPVAYLTGSRGFWTLDLQVTPDTLIPRPETELLVELALARIAPGQPVRVADLGTGSGAIALAIASERPQARVLATDISAAALALARRNAVANDIGNVEFDSGSWLAPLAGRRFDVIVSNPPYIAEQDPHLQQGDLRFEPAAALSSGADGLDAIREIAAGAPRHLNAQGWLLLEHGWEQGQAIRALLAQSGFVEVSTAQDLEQRDRVSLGRWPG</sequence>
<dbReference type="Gene3D" id="3.40.50.150">
    <property type="entry name" value="Vaccinia Virus protein VP39"/>
    <property type="match status" value="1"/>
</dbReference>
<dbReference type="Pfam" id="PF05175">
    <property type="entry name" value="MTS"/>
    <property type="match status" value="1"/>
</dbReference>
<dbReference type="PANTHER" id="PTHR18895:SF74">
    <property type="entry name" value="MTRF1L RELEASE FACTOR GLUTAMINE METHYLTRANSFERASE"/>
    <property type="match status" value="1"/>
</dbReference>
<dbReference type="PANTHER" id="PTHR18895">
    <property type="entry name" value="HEMK METHYLTRANSFERASE"/>
    <property type="match status" value="1"/>
</dbReference>
<name>A0A286D7P3_9GAMM</name>
<feature type="binding site" evidence="5">
    <location>
        <position position="142"/>
    </location>
    <ligand>
        <name>S-adenosyl-L-methionine</name>
        <dbReference type="ChEBI" id="CHEBI:59789"/>
    </ligand>
</feature>
<feature type="binding site" evidence="5">
    <location>
        <begin position="119"/>
        <end position="123"/>
    </location>
    <ligand>
        <name>S-adenosyl-L-methionine</name>
        <dbReference type="ChEBI" id="CHEBI:59789"/>
    </ligand>
</feature>
<gene>
    <name evidence="5" type="primary">prmC</name>
    <name evidence="8" type="ORF">SAMN06296416_104277</name>
</gene>
<dbReference type="NCBIfam" id="TIGR00536">
    <property type="entry name" value="hemK_fam"/>
    <property type="match status" value="1"/>
</dbReference>
<evidence type="ECO:0000313" key="8">
    <source>
        <dbReference type="EMBL" id="SOD54665.1"/>
    </source>
</evidence>
<accession>A0A286D7P3</accession>
<proteinExistence type="inferred from homology"/>
<evidence type="ECO:0000313" key="9">
    <source>
        <dbReference type="Proteomes" id="UP000219374"/>
    </source>
</evidence>
<dbReference type="GO" id="GO:0003676">
    <property type="term" value="F:nucleic acid binding"/>
    <property type="evidence" value="ECO:0007669"/>
    <property type="project" value="InterPro"/>
</dbReference>
<protein>
    <recommendedName>
        <fullName evidence="5">Release factor glutamine methyltransferase</fullName>
        <shortName evidence="5">RF MTase</shortName>
        <ecNumber evidence="5">2.1.1.297</ecNumber>
    </recommendedName>
    <alternativeName>
        <fullName evidence="5">N5-glutamine methyltransferase PrmC</fullName>
    </alternativeName>
    <alternativeName>
        <fullName evidence="5">Protein-(glutamine-N5) MTase PrmC</fullName>
    </alternativeName>
    <alternativeName>
        <fullName evidence="5">Protein-glutamine N-methyltransferase PrmC</fullName>
    </alternativeName>
</protein>